<evidence type="ECO:0000313" key="2">
    <source>
        <dbReference type="EMBL" id="ADP31583.1"/>
    </source>
</evidence>
<accession>A0ABM5LV12</accession>
<dbReference type="Proteomes" id="UP000006867">
    <property type="component" value="Chromosome"/>
</dbReference>
<dbReference type="RefSeq" id="WP_003327634.1">
    <property type="nucleotide sequence ID" value="NC_014639.1"/>
</dbReference>
<dbReference type="EMBL" id="CP002207">
    <property type="protein sequence ID" value="ADP31583.1"/>
    <property type="molecule type" value="Genomic_DNA"/>
</dbReference>
<gene>
    <name evidence="2" type="ordered locus">BATR1942_03135</name>
</gene>
<name>A0ABM5LV12_BACA1</name>
<evidence type="ECO:0000313" key="3">
    <source>
        <dbReference type="Proteomes" id="UP000006867"/>
    </source>
</evidence>
<evidence type="ECO:0000259" key="1">
    <source>
        <dbReference type="PROSITE" id="PS51186"/>
    </source>
</evidence>
<sequence>MILVNEISAEDTYEIRHMILRPHQTIEQCKYEQDKEEGSFHLGAFFDGTLISVASFYRQDHPLIEASPSYQMRGMATLPGYRKQRAGSTLVTRAEQKLADMGAKTVWCNARCHVQGYYEKLGWKDTGDPFDLPGIGPHIVMYKKLK</sequence>
<dbReference type="InterPro" id="IPR016181">
    <property type="entry name" value="Acyl_CoA_acyltransferase"/>
</dbReference>
<proteinExistence type="predicted"/>
<dbReference type="Gene3D" id="3.40.630.30">
    <property type="match status" value="1"/>
</dbReference>
<dbReference type="SUPFAM" id="SSF55729">
    <property type="entry name" value="Acyl-CoA N-acyltransferases (Nat)"/>
    <property type="match status" value="1"/>
</dbReference>
<organism evidence="2 3">
    <name type="scientific">Bacillus atrophaeus (strain 1942)</name>
    <dbReference type="NCBI Taxonomy" id="720555"/>
    <lineage>
        <taxon>Bacteria</taxon>
        <taxon>Bacillati</taxon>
        <taxon>Bacillota</taxon>
        <taxon>Bacilli</taxon>
        <taxon>Bacillales</taxon>
        <taxon>Bacillaceae</taxon>
        <taxon>Bacillus</taxon>
    </lineage>
</organism>
<dbReference type="InterPro" id="IPR000182">
    <property type="entry name" value="GNAT_dom"/>
</dbReference>
<dbReference type="Pfam" id="PF00583">
    <property type="entry name" value="Acetyltransf_1"/>
    <property type="match status" value="1"/>
</dbReference>
<reference evidence="2 3" key="1">
    <citation type="journal article" date="2011" name="Front. Microbiol.">
        <title>Genomic signatures of strain selection and enhancement in Bacillus atrophaeus var. globigii, a historical biowarfare simulant.</title>
        <authorList>
            <person name="Gibbons H.S."/>
            <person name="Broomall S.M."/>
            <person name="McNew L.A."/>
            <person name="Daligault H."/>
            <person name="Chapman C."/>
            <person name="Bruce D."/>
            <person name="Karavis M."/>
            <person name="Krepps M."/>
            <person name="McGregor P.A."/>
            <person name="Hong C."/>
            <person name="Park K.H."/>
            <person name="Akmal A."/>
            <person name="Feldman A."/>
            <person name="Lin J.S."/>
            <person name="Chang W.E."/>
            <person name="Higgs B.W."/>
            <person name="Demirev P."/>
            <person name="Lindquist J."/>
            <person name="Liem A."/>
            <person name="Fochler E."/>
            <person name="Read T.D."/>
            <person name="Tapia R."/>
            <person name="Johnson S."/>
            <person name="Bishop-Lilly K.A."/>
            <person name="Detter C."/>
            <person name="Han C."/>
            <person name="Sozhamannan S."/>
            <person name="Rosenzweig C.N."/>
            <person name="Skowronski E.W."/>
        </authorList>
    </citation>
    <scope>NUCLEOTIDE SEQUENCE [LARGE SCALE GENOMIC DNA]</scope>
    <source>
        <strain evidence="2 3">1942</strain>
    </source>
</reference>
<protein>
    <submittedName>
        <fullName evidence="2">YitI</fullName>
    </submittedName>
</protein>
<dbReference type="PROSITE" id="PS51186">
    <property type="entry name" value="GNAT"/>
    <property type="match status" value="1"/>
</dbReference>
<keyword evidence="3" id="KW-1185">Reference proteome</keyword>
<feature type="domain" description="N-acetyltransferase" evidence="1">
    <location>
        <begin position="2"/>
        <end position="146"/>
    </location>
</feature>